<proteinExistence type="predicted"/>
<evidence type="ECO:0000313" key="1">
    <source>
        <dbReference type="EMBL" id="KAJ7714620.1"/>
    </source>
</evidence>
<comment type="caution">
    <text evidence="1">The sequence shown here is derived from an EMBL/GenBank/DDBJ whole genome shotgun (WGS) entry which is preliminary data.</text>
</comment>
<dbReference type="EMBL" id="JARKIB010000322">
    <property type="protein sequence ID" value="KAJ7714620.1"/>
    <property type="molecule type" value="Genomic_DNA"/>
</dbReference>
<sequence>MLVPVCASPRMRCVSIITFLLFSLSQRSGWGARRHRVCRSRFALGALLRFGGPAIRFLVSVFPSLASRWPRAAHASFVSHFPELLSWHSRGRERLAASSPTSRRCFHGGLGAGSVAQRPAAASDTTHPSMHIPLPFIGIGFPCPSLASVHEFLSPSVSSEIFLVAQRSSEHIYYLQTVLHHSSQSTMS</sequence>
<dbReference type="AlphaFoldDB" id="A0AAD7H8M8"/>
<name>A0AAD7H8M8_9AGAR</name>
<organism evidence="1 2">
    <name type="scientific">Mycena metata</name>
    <dbReference type="NCBI Taxonomy" id="1033252"/>
    <lineage>
        <taxon>Eukaryota</taxon>
        <taxon>Fungi</taxon>
        <taxon>Dikarya</taxon>
        <taxon>Basidiomycota</taxon>
        <taxon>Agaricomycotina</taxon>
        <taxon>Agaricomycetes</taxon>
        <taxon>Agaricomycetidae</taxon>
        <taxon>Agaricales</taxon>
        <taxon>Marasmiineae</taxon>
        <taxon>Mycenaceae</taxon>
        <taxon>Mycena</taxon>
    </lineage>
</organism>
<gene>
    <name evidence="1" type="ORF">B0H16DRAFT_521947</name>
</gene>
<evidence type="ECO:0000313" key="2">
    <source>
        <dbReference type="Proteomes" id="UP001215598"/>
    </source>
</evidence>
<reference evidence="1" key="1">
    <citation type="submission" date="2023-03" db="EMBL/GenBank/DDBJ databases">
        <title>Massive genome expansion in bonnet fungi (Mycena s.s.) driven by repeated elements and novel gene families across ecological guilds.</title>
        <authorList>
            <consortium name="Lawrence Berkeley National Laboratory"/>
            <person name="Harder C.B."/>
            <person name="Miyauchi S."/>
            <person name="Viragh M."/>
            <person name="Kuo A."/>
            <person name="Thoen E."/>
            <person name="Andreopoulos B."/>
            <person name="Lu D."/>
            <person name="Skrede I."/>
            <person name="Drula E."/>
            <person name="Henrissat B."/>
            <person name="Morin E."/>
            <person name="Kohler A."/>
            <person name="Barry K."/>
            <person name="LaButti K."/>
            <person name="Morin E."/>
            <person name="Salamov A."/>
            <person name="Lipzen A."/>
            <person name="Mereny Z."/>
            <person name="Hegedus B."/>
            <person name="Baldrian P."/>
            <person name="Stursova M."/>
            <person name="Weitz H."/>
            <person name="Taylor A."/>
            <person name="Grigoriev I.V."/>
            <person name="Nagy L.G."/>
            <person name="Martin F."/>
            <person name="Kauserud H."/>
        </authorList>
    </citation>
    <scope>NUCLEOTIDE SEQUENCE</scope>
    <source>
        <strain evidence="1">CBHHK182m</strain>
    </source>
</reference>
<keyword evidence="2" id="KW-1185">Reference proteome</keyword>
<protein>
    <submittedName>
        <fullName evidence="1">Uncharacterized protein</fullName>
    </submittedName>
</protein>
<dbReference type="Proteomes" id="UP001215598">
    <property type="component" value="Unassembled WGS sequence"/>
</dbReference>
<accession>A0AAD7H8M8</accession>